<evidence type="ECO:0000313" key="3">
    <source>
        <dbReference type="Proteomes" id="UP000322667"/>
    </source>
</evidence>
<name>A0A5D2J3Z8_GOSTO</name>
<proteinExistence type="predicted"/>
<feature type="transmembrane region" description="Helical" evidence="1">
    <location>
        <begin position="78"/>
        <end position="97"/>
    </location>
</feature>
<keyword evidence="3" id="KW-1185">Reference proteome</keyword>
<keyword evidence="1" id="KW-1133">Transmembrane helix</keyword>
<evidence type="ECO:0000313" key="2">
    <source>
        <dbReference type="EMBL" id="TYH49688.1"/>
    </source>
</evidence>
<evidence type="ECO:0008006" key="4">
    <source>
        <dbReference type="Google" id="ProtNLM"/>
    </source>
</evidence>
<organism evidence="2 3">
    <name type="scientific">Gossypium tomentosum</name>
    <name type="common">Hawaiian cotton</name>
    <name type="synonym">Gossypium sandvicense</name>
    <dbReference type="NCBI Taxonomy" id="34277"/>
    <lineage>
        <taxon>Eukaryota</taxon>
        <taxon>Viridiplantae</taxon>
        <taxon>Streptophyta</taxon>
        <taxon>Embryophyta</taxon>
        <taxon>Tracheophyta</taxon>
        <taxon>Spermatophyta</taxon>
        <taxon>Magnoliopsida</taxon>
        <taxon>eudicotyledons</taxon>
        <taxon>Gunneridae</taxon>
        <taxon>Pentapetalae</taxon>
        <taxon>rosids</taxon>
        <taxon>malvids</taxon>
        <taxon>Malvales</taxon>
        <taxon>Malvaceae</taxon>
        <taxon>Malvoideae</taxon>
        <taxon>Gossypium</taxon>
    </lineage>
</organism>
<feature type="transmembrane region" description="Helical" evidence="1">
    <location>
        <begin position="117"/>
        <end position="136"/>
    </location>
</feature>
<dbReference type="AlphaFoldDB" id="A0A5D2J3Z8"/>
<dbReference type="Proteomes" id="UP000322667">
    <property type="component" value="Chromosome D10"/>
</dbReference>
<reference evidence="2 3" key="1">
    <citation type="submission" date="2019-07" db="EMBL/GenBank/DDBJ databases">
        <title>WGS assembly of Gossypium tomentosum.</title>
        <authorList>
            <person name="Chen Z.J."/>
            <person name="Sreedasyam A."/>
            <person name="Ando A."/>
            <person name="Song Q."/>
            <person name="De L."/>
            <person name="Hulse-Kemp A."/>
            <person name="Ding M."/>
            <person name="Ye W."/>
            <person name="Kirkbride R."/>
            <person name="Jenkins J."/>
            <person name="Plott C."/>
            <person name="Lovell J."/>
            <person name="Lin Y.-M."/>
            <person name="Vaughn R."/>
            <person name="Liu B."/>
            <person name="Li W."/>
            <person name="Simpson S."/>
            <person name="Scheffler B."/>
            <person name="Saski C."/>
            <person name="Grover C."/>
            <person name="Hu G."/>
            <person name="Conover J."/>
            <person name="Carlson J."/>
            <person name="Shu S."/>
            <person name="Boston L."/>
            <person name="Williams M."/>
            <person name="Peterson D."/>
            <person name="Mcgee K."/>
            <person name="Jones D."/>
            <person name="Wendel J."/>
            <person name="Stelly D."/>
            <person name="Grimwood J."/>
            <person name="Schmutz J."/>
        </authorList>
    </citation>
    <scope>NUCLEOTIDE SEQUENCE [LARGE SCALE GENOMIC DNA]</scope>
    <source>
        <strain evidence="2">7179.01</strain>
    </source>
</reference>
<sequence length="198" mass="22689">MAAVPKQKSMAIKSYKNQAQMLVKNYLLADPFAPYTSILGGILVCKVVYDLADLISNFYTKTYPSLTKIQRVDWNNRGISITHAISIFALSLYFIFWSDLFSDPHLTGLMVFRSSQLSTFGLGVFSAFGFVHKITTFEETAEFQVNELNLLLPRLIGFAIFIIYSLFAIFDLFNYLTCVLCFYIVRDIYIEWGLMLLK</sequence>
<keyword evidence="1" id="KW-0472">Membrane</keyword>
<accession>A0A5D2J3Z8</accession>
<gene>
    <name evidence="2" type="ORF">ES332_D10G153400v1</name>
</gene>
<evidence type="ECO:0000256" key="1">
    <source>
        <dbReference type="SAM" id="Phobius"/>
    </source>
</evidence>
<feature type="transmembrane region" description="Helical" evidence="1">
    <location>
        <begin position="148"/>
        <end position="167"/>
    </location>
</feature>
<keyword evidence="1" id="KW-0812">Transmembrane</keyword>
<dbReference type="EMBL" id="CM017632">
    <property type="protein sequence ID" value="TYH49688.1"/>
    <property type="molecule type" value="Genomic_DNA"/>
</dbReference>
<protein>
    <recommendedName>
        <fullName evidence="4">TLC domain-containing protein</fullName>
    </recommendedName>
</protein>